<feature type="compositionally biased region" description="Basic and acidic residues" evidence="1">
    <location>
        <begin position="606"/>
        <end position="625"/>
    </location>
</feature>
<organism evidence="3">
    <name type="scientific">Notodromas monacha</name>
    <dbReference type="NCBI Taxonomy" id="399045"/>
    <lineage>
        <taxon>Eukaryota</taxon>
        <taxon>Metazoa</taxon>
        <taxon>Ecdysozoa</taxon>
        <taxon>Arthropoda</taxon>
        <taxon>Crustacea</taxon>
        <taxon>Oligostraca</taxon>
        <taxon>Ostracoda</taxon>
        <taxon>Podocopa</taxon>
        <taxon>Podocopida</taxon>
        <taxon>Cypridocopina</taxon>
        <taxon>Cypridoidea</taxon>
        <taxon>Cyprididae</taxon>
        <taxon>Notodromas</taxon>
    </lineage>
</organism>
<dbReference type="GO" id="GO:0004520">
    <property type="term" value="F:DNA endonuclease activity"/>
    <property type="evidence" value="ECO:0007669"/>
    <property type="project" value="TreeGrafter"/>
</dbReference>
<dbReference type="AlphaFoldDB" id="A0A7R9BM20"/>
<dbReference type="SUPFAM" id="SSF63491">
    <property type="entry name" value="BAG domain"/>
    <property type="match status" value="1"/>
</dbReference>
<feature type="compositionally biased region" description="Polar residues" evidence="1">
    <location>
        <begin position="821"/>
        <end position="845"/>
    </location>
</feature>
<evidence type="ECO:0000256" key="1">
    <source>
        <dbReference type="SAM" id="MobiDB-lite"/>
    </source>
</evidence>
<feature type="compositionally biased region" description="Basic and acidic residues" evidence="1">
    <location>
        <begin position="564"/>
        <end position="573"/>
    </location>
</feature>
<dbReference type="SMART" id="SM00264">
    <property type="entry name" value="BAG"/>
    <property type="match status" value="1"/>
</dbReference>
<feature type="compositionally biased region" description="Basic and acidic residues" evidence="1">
    <location>
        <begin position="693"/>
        <end position="706"/>
    </location>
</feature>
<feature type="region of interest" description="Disordered" evidence="1">
    <location>
        <begin position="564"/>
        <end position="706"/>
    </location>
</feature>
<dbReference type="EMBL" id="CAJPEX010000637">
    <property type="protein sequence ID" value="CAG0916634.1"/>
    <property type="molecule type" value="Genomic_DNA"/>
</dbReference>
<name>A0A7R9BM20_9CRUS</name>
<protein>
    <recommendedName>
        <fullName evidence="2">BAG domain-containing protein</fullName>
    </recommendedName>
</protein>
<dbReference type="PANTHER" id="PTHR46427:SF1">
    <property type="entry name" value="ANKYRIN REPEAT AND LEM DOMAIN-CONTAINING PROTEIN 1"/>
    <property type="match status" value="1"/>
</dbReference>
<evidence type="ECO:0000259" key="2">
    <source>
        <dbReference type="PROSITE" id="PS51035"/>
    </source>
</evidence>
<dbReference type="InterPro" id="IPR036770">
    <property type="entry name" value="Ankyrin_rpt-contain_sf"/>
</dbReference>
<dbReference type="GO" id="GO:0005654">
    <property type="term" value="C:nucleoplasm"/>
    <property type="evidence" value="ECO:0007669"/>
    <property type="project" value="TreeGrafter"/>
</dbReference>
<dbReference type="Proteomes" id="UP000678499">
    <property type="component" value="Unassembled WGS sequence"/>
</dbReference>
<dbReference type="EMBL" id="OA882674">
    <property type="protein sequence ID" value="CAD7276482.1"/>
    <property type="molecule type" value="Genomic_DNA"/>
</dbReference>
<dbReference type="GO" id="GO:0005737">
    <property type="term" value="C:cytoplasm"/>
    <property type="evidence" value="ECO:0007669"/>
    <property type="project" value="TreeGrafter"/>
</dbReference>
<accession>A0A7R9BM20</accession>
<feature type="region of interest" description="Disordered" evidence="1">
    <location>
        <begin position="806"/>
        <end position="865"/>
    </location>
</feature>
<dbReference type="InterPro" id="IPR034998">
    <property type="entry name" value="ANKLE1"/>
</dbReference>
<feature type="compositionally biased region" description="Polar residues" evidence="1">
    <location>
        <begin position="636"/>
        <end position="647"/>
    </location>
</feature>
<dbReference type="Gene3D" id="1.20.58.120">
    <property type="entry name" value="BAG domain"/>
    <property type="match status" value="1"/>
</dbReference>
<dbReference type="InterPro" id="IPR003103">
    <property type="entry name" value="BAG_domain"/>
</dbReference>
<keyword evidence="4" id="KW-1185">Reference proteome</keyword>
<evidence type="ECO:0000313" key="4">
    <source>
        <dbReference type="Proteomes" id="UP000678499"/>
    </source>
</evidence>
<evidence type="ECO:0000313" key="3">
    <source>
        <dbReference type="EMBL" id="CAD7276482.1"/>
    </source>
</evidence>
<dbReference type="PANTHER" id="PTHR46427">
    <property type="entry name" value="ANKYRIN REPEAT AND LEM DOMAIN-CONTAINING PROTEIN 1"/>
    <property type="match status" value="1"/>
</dbReference>
<dbReference type="PROSITE" id="PS51035">
    <property type="entry name" value="BAG"/>
    <property type="match status" value="1"/>
</dbReference>
<dbReference type="Pfam" id="PF02179">
    <property type="entry name" value="BAG"/>
    <property type="match status" value="1"/>
</dbReference>
<proteinExistence type="predicted"/>
<feature type="domain" description="BAG" evidence="2">
    <location>
        <begin position="728"/>
        <end position="784"/>
    </location>
</feature>
<dbReference type="InterPro" id="IPR036533">
    <property type="entry name" value="BAG_dom_sf"/>
</dbReference>
<dbReference type="GO" id="GO:0000724">
    <property type="term" value="P:double-strand break repair via homologous recombination"/>
    <property type="evidence" value="ECO:0007669"/>
    <property type="project" value="TreeGrafter"/>
</dbReference>
<sequence>MNNADEALVVAVKTGNFRATKYALHAGGNPNVQVTGELPLLHAAAMSPFRGDFDCCRILKLLLSDHRIDPNAREPLGGTPLVLALEKDAHGEHVGILLHFGADPTLTDDENMNAFDYALCGKKDPDVTALRQLLDFVFKKKLPVIPHQLSDVSPLFGLCEAMGNLAVKPEEDDLDKTICIDDDERESDEENLAEKRLCKLALDGDIVTDDDSFHTALSCGSVASELQALCEEEKILTQREIMRRRKAAGLEERANLSDVEWIAEKRKWLPENPILGEVDCKFPRETRYLMKDLGFLDIGKMYEPLELAMVKSLEKSEEPSKRFGCSRSCFNYLLLDSRVTQNLPVRDLTPSEKFGTFLCAIFYIGKGQKNRPYQHLKEAVLQKKQPKVSDDKKFQKIQEIWDHQSGIISLHVFHSQLHNEALTREAIMIDAVGLENLTNAKRGHKHGVVRKWPPEQQRSLGVKTAASDCQKRLGFRRMNALRIATPSRCRLWRSYSSDQNGMNHRSFEKRSLFGMSSHFQNDERSSRRPSGSLRDRFLGKSSAEVLKELREQFDKERDMFFEQRPFPHREMPGFDHFPSRHRSFFEDGNSFPEPESAPQAQSSASGKEDSDPFDGKDSIPIKVVHEYTSGKPPSGSPSQTNFSTSSGKPRENFHPPQKSASAHEVPVSNVGRKPQVYQKSSSAGVKSVPVSVLREEPVPESPAKRSSFEQITSVENALNELSPSINCFSGLKSSKEYMYLDEMLTRNLIRLDVVETHGDDEIRTRRKQVVKQIQGLVERLEALAMASMAPPEPPIANTPESLIENSTAEPHLSAKTEESPTEVSTPQGTSEDTQPAGLRNQTSETAMDVGVNDRVYDPSDEGTTV</sequence>
<dbReference type="Gene3D" id="1.25.40.20">
    <property type="entry name" value="Ankyrin repeat-containing domain"/>
    <property type="match status" value="1"/>
</dbReference>
<dbReference type="GO" id="GO:0051087">
    <property type="term" value="F:protein-folding chaperone binding"/>
    <property type="evidence" value="ECO:0007669"/>
    <property type="project" value="InterPro"/>
</dbReference>
<dbReference type="SUPFAM" id="SSF48403">
    <property type="entry name" value="Ankyrin repeat"/>
    <property type="match status" value="1"/>
</dbReference>
<dbReference type="Pfam" id="PF22945">
    <property type="entry name" value="LEM-3_GIY-YIG"/>
    <property type="match status" value="1"/>
</dbReference>
<dbReference type="GO" id="GO:0000712">
    <property type="term" value="P:resolution of meiotic recombination intermediates"/>
    <property type="evidence" value="ECO:0007669"/>
    <property type="project" value="TreeGrafter"/>
</dbReference>
<dbReference type="OrthoDB" id="1601181at2759"/>
<gene>
    <name evidence="3" type="ORF">NMOB1V02_LOCUS4244</name>
</gene>
<reference evidence="3" key="1">
    <citation type="submission" date="2020-11" db="EMBL/GenBank/DDBJ databases">
        <authorList>
            <person name="Tran Van P."/>
        </authorList>
    </citation>
    <scope>NUCLEOTIDE SEQUENCE</scope>
</reference>
<dbReference type="CDD" id="cd10454">
    <property type="entry name" value="GIY-YIG_COG3680_Meta"/>
    <property type="match status" value="1"/>
</dbReference>
<feature type="compositionally biased region" description="Low complexity" evidence="1">
    <location>
        <begin position="592"/>
        <end position="605"/>
    </location>
</feature>